<dbReference type="EMBL" id="RDQH01000336">
    <property type="protein sequence ID" value="RXH86466.1"/>
    <property type="molecule type" value="Genomic_DNA"/>
</dbReference>
<proteinExistence type="inferred from homology"/>
<keyword evidence="3" id="KW-0732">Signal</keyword>
<dbReference type="AlphaFoldDB" id="A0A498IT32"/>
<comment type="similarity">
    <text evidence="2">Belongs to the peptidase S8 family.</text>
</comment>
<dbReference type="InterPro" id="IPR045051">
    <property type="entry name" value="SBT"/>
</dbReference>
<dbReference type="GO" id="GO:0006508">
    <property type="term" value="P:proteolysis"/>
    <property type="evidence" value="ECO:0007669"/>
    <property type="project" value="InterPro"/>
</dbReference>
<evidence type="ECO:0000259" key="4">
    <source>
        <dbReference type="Pfam" id="PF05922"/>
    </source>
</evidence>
<comment type="caution">
    <text evidence="5">The sequence shown here is derived from an EMBL/GenBank/DDBJ whole genome shotgun (WGS) entry which is preliminary data.</text>
</comment>
<comment type="subcellular location">
    <subcellularLocation>
        <location evidence="1">Secreted</location>
    </subcellularLocation>
</comment>
<dbReference type="InterPro" id="IPR010259">
    <property type="entry name" value="S8pro/Inhibitor_I9"/>
</dbReference>
<dbReference type="InterPro" id="IPR036852">
    <property type="entry name" value="Peptidase_S8/S53_dom_sf"/>
</dbReference>
<evidence type="ECO:0000313" key="5">
    <source>
        <dbReference type="EMBL" id="RXH86466.1"/>
    </source>
</evidence>
<name>A0A498IT32_MALDO</name>
<accession>A0A498IT32</accession>
<evidence type="ECO:0000313" key="6">
    <source>
        <dbReference type="Proteomes" id="UP000290289"/>
    </source>
</evidence>
<evidence type="ECO:0000256" key="1">
    <source>
        <dbReference type="ARBA" id="ARBA00004613"/>
    </source>
</evidence>
<gene>
    <name evidence="5" type="ORF">DVH24_017519</name>
</gene>
<reference evidence="5 6" key="1">
    <citation type="submission" date="2018-10" db="EMBL/GenBank/DDBJ databases">
        <title>A high-quality apple genome assembly.</title>
        <authorList>
            <person name="Hu J."/>
        </authorList>
    </citation>
    <scope>NUCLEOTIDE SEQUENCE [LARGE SCALE GENOMIC DNA]</scope>
    <source>
        <strain evidence="6">cv. HFTH1</strain>
        <tissue evidence="5">Young leaf</tissue>
    </source>
</reference>
<feature type="domain" description="Inhibitor I9" evidence="4">
    <location>
        <begin position="41"/>
        <end position="94"/>
    </location>
</feature>
<dbReference type="SUPFAM" id="SSF52743">
    <property type="entry name" value="Subtilisin-like"/>
    <property type="match status" value="1"/>
</dbReference>
<dbReference type="Pfam" id="PF05922">
    <property type="entry name" value="Inhibitor_I9"/>
    <property type="match status" value="1"/>
</dbReference>
<dbReference type="STRING" id="3750.A0A498IT32"/>
<evidence type="ECO:0000256" key="2">
    <source>
        <dbReference type="ARBA" id="ARBA00011073"/>
    </source>
</evidence>
<evidence type="ECO:0000256" key="3">
    <source>
        <dbReference type="ARBA" id="ARBA00022729"/>
    </source>
</evidence>
<dbReference type="PANTHER" id="PTHR10795">
    <property type="entry name" value="PROPROTEIN CONVERTASE SUBTILISIN/KEXIN"/>
    <property type="match status" value="1"/>
</dbReference>
<dbReference type="Gene3D" id="3.30.70.80">
    <property type="entry name" value="Peptidase S8 propeptide/proteinase inhibitor I9"/>
    <property type="match status" value="1"/>
</dbReference>
<organism evidence="5 6">
    <name type="scientific">Malus domestica</name>
    <name type="common">Apple</name>
    <name type="synonym">Pyrus malus</name>
    <dbReference type="NCBI Taxonomy" id="3750"/>
    <lineage>
        <taxon>Eukaryota</taxon>
        <taxon>Viridiplantae</taxon>
        <taxon>Streptophyta</taxon>
        <taxon>Embryophyta</taxon>
        <taxon>Tracheophyta</taxon>
        <taxon>Spermatophyta</taxon>
        <taxon>Magnoliopsida</taxon>
        <taxon>eudicotyledons</taxon>
        <taxon>Gunneridae</taxon>
        <taxon>Pentapetalae</taxon>
        <taxon>rosids</taxon>
        <taxon>fabids</taxon>
        <taxon>Rosales</taxon>
        <taxon>Rosaceae</taxon>
        <taxon>Amygdaloideae</taxon>
        <taxon>Maleae</taxon>
        <taxon>Malus</taxon>
    </lineage>
</organism>
<dbReference type="GO" id="GO:0005576">
    <property type="term" value="C:extracellular region"/>
    <property type="evidence" value="ECO:0007669"/>
    <property type="project" value="UniProtKB-SubCell"/>
</dbReference>
<dbReference type="GO" id="GO:0004252">
    <property type="term" value="F:serine-type endopeptidase activity"/>
    <property type="evidence" value="ECO:0007669"/>
    <property type="project" value="InterPro"/>
</dbReference>
<dbReference type="Proteomes" id="UP000290289">
    <property type="component" value="Chromosome 10"/>
</dbReference>
<dbReference type="InterPro" id="IPR037045">
    <property type="entry name" value="S8pro/Inhibitor_I9_sf"/>
</dbReference>
<dbReference type="Gene3D" id="3.40.50.200">
    <property type="entry name" value="Peptidase S8/S53 domain"/>
    <property type="match status" value="1"/>
</dbReference>
<keyword evidence="6" id="KW-1185">Reference proteome</keyword>
<protein>
    <recommendedName>
        <fullName evidence="4">Inhibitor I9 domain-containing protein</fullName>
    </recommendedName>
</protein>
<sequence length="162" mass="18869">MDLPRFVIEASEAESMEAVQPHTQIAPQATDQTLKTFIFRIDRHSKPSIFPTHYHWYTFEFADLPQILHVYDTVFHGFSVSLTPDQVSAISDHHSDRRRSLHTTRSPQFLGLRNQRGLWSESNYGSDVIVRVFDTGVWPERRSFTDKNLGPILRRWKGVCRT</sequence>